<protein>
    <submittedName>
        <fullName evidence="8">Tetratricopeptide repeat protein</fullName>
    </submittedName>
</protein>
<dbReference type="STRING" id="1123377.GCA_000423885_01517"/>
<dbReference type="GO" id="GO:0004674">
    <property type="term" value="F:protein serine/threonine kinase activity"/>
    <property type="evidence" value="ECO:0007669"/>
    <property type="project" value="TreeGrafter"/>
</dbReference>
<dbReference type="Pfam" id="PF13424">
    <property type="entry name" value="TPR_12"/>
    <property type="match status" value="2"/>
</dbReference>
<keyword evidence="6" id="KW-1133">Transmembrane helix</keyword>
<dbReference type="SMART" id="SM00028">
    <property type="entry name" value="TPR"/>
    <property type="match status" value="6"/>
</dbReference>
<dbReference type="PROSITE" id="PS00107">
    <property type="entry name" value="PROTEIN_KINASE_ATP"/>
    <property type="match status" value="1"/>
</dbReference>
<dbReference type="Gene3D" id="1.25.40.10">
    <property type="entry name" value="Tetratricopeptide repeat domain"/>
    <property type="match status" value="3"/>
</dbReference>
<dbReference type="Gene3D" id="3.30.200.20">
    <property type="entry name" value="Phosphorylase Kinase, domain 1"/>
    <property type="match status" value="1"/>
</dbReference>
<keyword evidence="9" id="KW-1185">Reference proteome</keyword>
<dbReference type="PANTHER" id="PTHR43289">
    <property type="entry name" value="MITOGEN-ACTIVATED PROTEIN KINASE KINASE KINASE 20-RELATED"/>
    <property type="match status" value="1"/>
</dbReference>
<feature type="binding site" evidence="5">
    <location>
        <position position="104"/>
    </location>
    <ligand>
        <name>ATP</name>
        <dbReference type="ChEBI" id="CHEBI:30616"/>
    </ligand>
</feature>
<evidence type="ECO:0000313" key="8">
    <source>
        <dbReference type="EMBL" id="TLX23004.1"/>
    </source>
</evidence>
<dbReference type="AlphaFoldDB" id="A0A5R9PHK8"/>
<organism evidence="8 9">
    <name type="scientific">Thermomonas fusca</name>
    <dbReference type="NCBI Taxonomy" id="215690"/>
    <lineage>
        <taxon>Bacteria</taxon>
        <taxon>Pseudomonadati</taxon>
        <taxon>Pseudomonadota</taxon>
        <taxon>Gammaproteobacteria</taxon>
        <taxon>Lysobacterales</taxon>
        <taxon>Lysobacteraceae</taxon>
        <taxon>Thermomonas</taxon>
    </lineage>
</organism>
<keyword evidence="3" id="KW-0418">Kinase</keyword>
<evidence type="ECO:0000256" key="2">
    <source>
        <dbReference type="ARBA" id="ARBA00022741"/>
    </source>
</evidence>
<reference evidence="8 9" key="1">
    <citation type="submission" date="2019-04" db="EMBL/GenBank/DDBJ databases">
        <authorList>
            <person name="Grouzdev D.S."/>
            <person name="Nazina T.N."/>
        </authorList>
    </citation>
    <scope>NUCLEOTIDE SEQUENCE [LARGE SCALE GENOMIC DNA]</scope>
    <source>
        <strain evidence="8 9">SHC 3-19</strain>
    </source>
</reference>
<gene>
    <name evidence="8" type="ORF">E5S66_02995</name>
</gene>
<dbReference type="InterPro" id="IPR019734">
    <property type="entry name" value="TPR_rpt"/>
</dbReference>
<dbReference type="PROSITE" id="PS00108">
    <property type="entry name" value="PROTEIN_KINASE_ST"/>
    <property type="match status" value="1"/>
</dbReference>
<feature type="transmembrane region" description="Helical" evidence="6">
    <location>
        <begin position="362"/>
        <end position="383"/>
    </location>
</feature>
<evidence type="ECO:0000256" key="6">
    <source>
        <dbReference type="SAM" id="Phobius"/>
    </source>
</evidence>
<dbReference type="InterPro" id="IPR008271">
    <property type="entry name" value="Ser/Thr_kinase_AS"/>
</dbReference>
<dbReference type="Pfam" id="PF00069">
    <property type="entry name" value="Pkinase"/>
    <property type="match status" value="1"/>
</dbReference>
<keyword evidence="4 5" id="KW-0067">ATP-binding</keyword>
<evidence type="ECO:0000256" key="1">
    <source>
        <dbReference type="ARBA" id="ARBA00022679"/>
    </source>
</evidence>
<dbReference type="Gene3D" id="1.10.510.10">
    <property type="entry name" value="Transferase(Phosphotransferase) domain 1"/>
    <property type="match status" value="1"/>
</dbReference>
<name>A0A5R9PHK8_9GAMM</name>
<sequence>MDAETLAHWRAADSLFDHWLDLPEDQRDAWLAAQAMDAPVRRRLDRLLAAHHNPRIAAAAAGDALAGTRLGQWQLEAELGRGGMAVVYRGWREQGMARQQAAIKILTLGALGAGGQERFRREAAILARLNHPNVTALVDSGVADDGTCWLAMPLVEGERIDRWCDTHSLDARAIVRLYLQVCGAVAYAHSNLVIHRDLKPSNVLVDHNGHVRLLDFGIGQFADSEDERTQTLWRALTPGYAAPEQLLGAPPSTAVDVYGLGALLHRLLTGRTPQPVTEGSETTRPSLLVRDAGDAYHRHYVPLRNDLDRVLLKALAEEPGRRYPTAEALADDLRRWLDGRPVLAQKPRPGYRLRKFVARNRLGVAATLLLAATLAGGIGATLWQAAKARQEAEVARTQELRATAVRDFMVQLFEANDPNIAIDGPLTARDLLDQGAHRIGEEFRETPALRAEMLVLLGDLYRRINELDAAKRLLDQGKTLAERTGDAGLILEARLAKGLLDASAQREAQALAEFDAVERLLESSGRIPGQLHGQLVMHRSQALARIGKVAEAVERAETALARARASSGLAPTTLFPYLRALSGALDSQGQQQRAEALLSEALALRGVETLSPSVRLEVYNGLANFALARGELEAALEKSSAALELAGRLYLPDNPTRATLLDFHGIVLTHMARFDDAVEAIRESIALQEATNPAGRTASIAAAYNNLALALDNAERDGEAEIAMLRAREIAGQVFGVQDPRYAIATANLGNLYRQSGRLAESEALLDEALQMRRALLGADHPFVGHGLIQVARLRLRQARAAEALELAQQARAIYTRTQYKDPRRLASTEEVRAIAMAALGRVGEAVALFDQAIADARAAGIDNGVEWPRVMAARAELFARHLPEQATGPVDEAVQAHRQIYGLRHPGTRRMLELAARLR</sequence>
<dbReference type="InterPro" id="IPR011009">
    <property type="entry name" value="Kinase-like_dom_sf"/>
</dbReference>
<dbReference type="Proteomes" id="UP000308508">
    <property type="component" value="Unassembled WGS sequence"/>
</dbReference>
<dbReference type="RefSeq" id="WP_138347352.1">
    <property type="nucleotide sequence ID" value="NZ_SROY01000001.1"/>
</dbReference>
<keyword evidence="2 5" id="KW-0547">Nucleotide-binding</keyword>
<dbReference type="Pfam" id="PF13374">
    <property type="entry name" value="TPR_10"/>
    <property type="match status" value="1"/>
</dbReference>
<dbReference type="GO" id="GO:0005524">
    <property type="term" value="F:ATP binding"/>
    <property type="evidence" value="ECO:0007669"/>
    <property type="project" value="UniProtKB-UniRule"/>
</dbReference>
<accession>A0A5R9PHK8</accession>
<proteinExistence type="predicted"/>
<dbReference type="SMART" id="SM00220">
    <property type="entry name" value="S_TKc"/>
    <property type="match status" value="1"/>
</dbReference>
<evidence type="ECO:0000256" key="3">
    <source>
        <dbReference type="ARBA" id="ARBA00022777"/>
    </source>
</evidence>
<feature type="domain" description="Protein kinase" evidence="7">
    <location>
        <begin position="73"/>
        <end position="337"/>
    </location>
</feature>
<dbReference type="CDD" id="cd14014">
    <property type="entry name" value="STKc_PknB_like"/>
    <property type="match status" value="1"/>
</dbReference>
<evidence type="ECO:0000313" key="9">
    <source>
        <dbReference type="Proteomes" id="UP000308508"/>
    </source>
</evidence>
<comment type="caution">
    <text evidence="8">The sequence shown here is derived from an EMBL/GenBank/DDBJ whole genome shotgun (WGS) entry which is preliminary data.</text>
</comment>
<dbReference type="InterPro" id="IPR000719">
    <property type="entry name" value="Prot_kinase_dom"/>
</dbReference>
<keyword evidence="6" id="KW-0812">Transmembrane</keyword>
<dbReference type="PANTHER" id="PTHR43289:SF34">
    <property type="entry name" value="SERINE_THREONINE-PROTEIN KINASE YBDM-RELATED"/>
    <property type="match status" value="1"/>
</dbReference>
<evidence type="ECO:0000259" key="7">
    <source>
        <dbReference type="PROSITE" id="PS50011"/>
    </source>
</evidence>
<dbReference type="PROSITE" id="PS50011">
    <property type="entry name" value="PROTEIN_KINASE_DOM"/>
    <property type="match status" value="1"/>
</dbReference>
<evidence type="ECO:0000256" key="4">
    <source>
        <dbReference type="ARBA" id="ARBA00022840"/>
    </source>
</evidence>
<dbReference type="SUPFAM" id="SSF56112">
    <property type="entry name" value="Protein kinase-like (PK-like)"/>
    <property type="match status" value="1"/>
</dbReference>
<dbReference type="EMBL" id="SROY01000001">
    <property type="protein sequence ID" value="TLX23004.1"/>
    <property type="molecule type" value="Genomic_DNA"/>
</dbReference>
<dbReference type="InterPro" id="IPR017441">
    <property type="entry name" value="Protein_kinase_ATP_BS"/>
</dbReference>
<dbReference type="SUPFAM" id="SSF48452">
    <property type="entry name" value="TPR-like"/>
    <property type="match status" value="2"/>
</dbReference>
<evidence type="ECO:0000256" key="5">
    <source>
        <dbReference type="PROSITE-ProRule" id="PRU10141"/>
    </source>
</evidence>
<keyword evidence="6" id="KW-0472">Membrane</keyword>
<dbReference type="InterPro" id="IPR011990">
    <property type="entry name" value="TPR-like_helical_dom_sf"/>
</dbReference>
<keyword evidence="1" id="KW-0808">Transferase</keyword>